<dbReference type="AlphaFoldDB" id="A0AB37Z3U2"/>
<organism evidence="1 2">
    <name type="scientific">Pseudomonas peli</name>
    <dbReference type="NCBI Taxonomy" id="592361"/>
    <lineage>
        <taxon>Bacteria</taxon>
        <taxon>Pseudomonadati</taxon>
        <taxon>Pseudomonadota</taxon>
        <taxon>Gammaproteobacteria</taxon>
        <taxon>Pseudomonadales</taxon>
        <taxon>Pseudomonadaceae</taxon>
        <taxon>Pseudomonas</taxon>
    </lineage>
</organism>
<evidence type="ECO:0000313" key="1">
    <source>
        <dbReference type="EMBL" id="SCW38956.1"/>
    </source>
</evidence>
<dbReference type="RefSeq" id="WP_090248720.1">
    <property type="nucleotide sequence ID" value="NZ_FMTL01000001.1"/>
</dbReference>
<reference evidence="1 2" key="1">
    <citation type="submission" date="2016-10" db="EMBL/GenBank/DDBJ databases">
        <authorList>
            <person name="Varghese N."/>
            <person name="Submissions S."/>
        </authorList>
    </citation>
    <scope>NUCLEOTIDE SEQUENCE [LARGE SCALE GENOMIC DNA]</scope>
    <source>
        <strain evidence="1 2">DSM 17833</strain>
    </source>
</reference>
<evidence type="ECO:0000313" key="2">
    <source>
        <dbReference type="Proteomes" id="UP000242418"/>
    </source>
</evidence>
<name>A0AB37Z3U2_9PSED</name>
<dbReference type="EMBL" id="FMTL01000001">
    <property type="protein sequence ID" value="SCW38956.1"/>
    <property type="molecule type" value="Genomic_DNA"/>
</dbReference>
<sequence length="266" mass="29982">MSQSKHLGKATKNTQAASQAIGSQKRLFPVDILTEYPNNQGSADLQLIINGRDGRDYAVKKPSDGNGKIPASEFFCYELAYRVTIPTPNWAYINLTDGDLGFGSAWEGGVKSFSPALVLQILHNKIKVSNLKVFLSRLYAFDLFVNNVDRHWGNYIWREGYDQNLIALAFDFSRACFEVGHTGYDALRPGCNTQESFKLINLTLNYDRSEALRCLDIIASITASEIEDMISEIPTTWMTDKDKTSYIDWWGSQARLDRIVMIKGNI</sequence>
<comment type="caution">
    <text evidence="1">The sequence shown here is derived from an EMBL/GenBank/DDBJ whole genome shotgun (WGS) entry which is preliminary data.</text>
</comment>
<proteinExistence type="predicted"/>
<evidence type="ECO:0008006" key="3">
    <source>
        <dbReference type="Google" id="ProtNLM"/>
    </source>
</evidence>
<protein>
    <recommendedName>
        <fullName evidence="3">PI3K/PI4K catalytic domain-containing protein</fullName>
    </recommendedName>
</protein>
<accession>A0AB37Z3U2</accession>
<gene>
    <name evidence="1" type="ORF">SAMN05216370_0883</name>
</gene>
<keyword evidence="2" id="KW-1185">Reference proteome</keyword>
<dbReference type="Proteomes" id="UP000242418">
    <property type="component" value="Unassembled WGS sequence"/>
</dbReference>